<dbReference type="GeneID" id="88097261"/>
<dbReference type="Proteomes" id="UP000215126">
    <property type="component" value="Chromosome 1"/>
</dbReference>
<dbReference type="RefSeq" id="WP_039393578.1">
    <property type="nucleotide sequence ID" value="NZ_CP010431.2"/>
</dbReference>
<dbReference type="InterPro" id="IPR034154">
    <property type="entry name" value="TOPRIM_DnaG/twinkle"/>
</dbReference>
<reference evidence="1 2" key="1">
    <citation type="submission" date="2017-06" db="EMBL/GenBank/DDBJ databases">
        <authorList>
            <consortium name="Pathogen Informatics"/>
        </authorList>
    </citation>
    <scope>NUCLEOTIDE SEQUENCE [LARGE SCALE GENOMIC DNA]</scope>
    <source>
        <strain evidence="1 2">NCTC13161</strain>
    </source>
</reference>
<dbReference type="EMBL" id="LT906435">
    <property type="protein sequence ID" value="SNU89626.1"/>
    <property type="molecule type" value="Genomic_DNA"/>
</dbReference>
<proteinExistence type="predicted"/>
<evidence type="ECO:0000313" key="2">
    <source>
        <dbReference type="Proteomes" id="UP000215126"/>
    </source>
</evidence>
<dbReference type="KEGG" id="pspu:NA29_02275"/>
<keyword evidence="2" id="KW-1185">Reference proteome</keyword>
<dbReference type="STRING" id="93222.NA29_02275"/>
<gene>
    <name evidence="1" type="ORF">SAMEA4530655_04690</name>
</gene>
<organism evidence="1 2">
    <name type="scientific">Pandoraea sputorum</name>
    <dbReference type="NCBI Taxonomy" id="93222"/>
    <lineage>
        <taxon>Bacteria</taxon>
        <taxon>Pseudomonadati</taxon>
        <taxon>Pseudomonadota</taxon>
        <taxon>Betaproteobacteria</taxon>
        <taxon>Burkholderiales</taxon>
        <taxon>Burkholderiaceae</taxon>
        <taxon>Pandoraea</taxon>
    </lineage>
</organism>
<dbReference type="SUPFAM" id="SSF56731">
    <property type="entry name" value="DNA primase core"/>
    <property type="match status" value="1"/>
</dbReference>
<dbReference type="Pfam" id="PF13155">
    <property type="entry name" value="Toprim_2"/>
    <property type="match status" value="1"/>
</dbReference>
<sequence>MKDSLHNELLPRLLNDYQFKERGGYLRQGVCPDCGKKELYTHAEHPWVLRCGRLSKCAWEGHVKEIYPDLFESWTDRYQTPTEANPNAAADAYMREARGFDVSVVGGWYTQEQYFDREANAGTSTVRFPFAGGYWERLIDKPGRFGKKKARFNPGLQYQGQWWKPPVLVFQSVRELWLVEGIFDAIALHHHDIAAVAVMSCNNYPEHALRDLAMSLSESGKDRPTLVWALDGDAAGSSFTRKHVERARESGWKCSAAQIPQSGGRKLDWSDLHLLDRHHDTSKRHRLSKDGLAEYRHHGAVLIAKSASEKGMLMYSHSDGHRSEFDFEFGKRLYWFKFDLDRYNKARDEIEDGPQAADMSDEQKREKALQQAGSIRPIANCFPMPLYFQQNRITDESWYYFRVQFPHDGPAVKNTFSSSQISTGSEFKKRLLGIAPGAVYSGTSGMLERMMERQLFNIKSVETIDFIGYSREYGCYVLGDLAVKDGRVHQINGEDFFEIGKLAVKSLNQSVALSINDDAKEYRDDWLNLLWTCFGAKGLAALAYWLGSLFAEQIRATQKSYPFLEIVGEAGAGKSTLIEFLWKLFGRRDYEGFDPSKSSLAARARNFAQVSGLPVVLIESDRERIGEDKTHVKSFDWDELKTAYNGRSVRARGMATGGNETYEPPFRGAIVISQNATVNASAPILQRIVHLHFDTSGQTPRTREAAIALESLPTEVVSGFILNAAKAESKILKTIEERSAVHEKALLALPGIKSTRIAKNHGQLMALADALCHVVALTDEQKAQLASQVEAMALQRQEAINDDHPMVREFWEAFDYLDGADHPRLNHSHDPELIAVNLNHFVQVAADRRQQIPLLRDLKQVLRTSKRRRFIEYTTVKSAIYARDGNPTAPTTIKCWLFAKEAS</sequence>
<protein>
    <submittedName>
        <fullName evidence="1">DNA primase (Bacterial type)</fullName>
    </submittedName>
</protein>
<dbReference type="Gene3D" id="3.40.1360.10">
    <property type="match status" value="1"/>
</dbReference>
<dbReference type="OrthoDB" id="5618772at2"/>
<dbReference type="CDD" id="cd01029">
    <property type="entry name" value="TOPRIM_primases"/>
    <property type="match status" value="1"/>
</dbReference>
<dbReference type="AlphaFoldDB" id="A0A239SWA6"/>
<evidence type="ECO:0000313" key="1">
    <source>
        <dbReference type="EMBL" id="SNU89626.1"/>
    </source>
</evidence>
<name>A0A239SWA6_9BURK</name>
<accession>A0A239SWA6</accession>